<organism evidence="2 3">
    <name type="scientific">Rhipicephalus sanguineus</name>
    <name type="common">Brown dog tick</name>
    <name type="synonym">Ixodes sanguineus</name>
    <dbReference type="NCBI Taxonomy" id="34632"/>
    <lineage>
        <taxon>Eukaryota</taxon>
        <taxon>Metazoa</taxon>
        <taxon>Ecdysozoa</taxon>
        <taxon>Arthropoda</taxon>
        <taxon>Chelicerata</taxon>
        <taxon>Arachnida</taxon>
        <taxon>Acari</taxon>
        <taxon>Parasitiformes</taxon>
        <taxon>Ixodida</taxon>
        <taxon>Ixodoidea</taxon>
        <taxon>Ixodidae</taxon>
        <taxon>Rhipicephalinae</taxon>
        <taxon>Rhipicephalus</taxon>
        <taxon>Rhipicephalus</taxon>
    </lineage>
</organism>
<dbReference type="GO" id="GO:0003676">
    <property type="term" value="F:nucleic acid binding"/>
    <property type="evidence" value="ECO:0007669"/>
    <property type="project" value="InterPro"/>
</dbReference>
<evidence type="ECO:0000313" key="3">
    <source>
        <dbReference type="Proteomes" id="UP000821837"/>
    </source>
</evidence>
<keyword evidence="3" id="KW-1185">Reference proteome</keyword>
<feature type="compositionally biased region" description="Polar residues" evidence="1">
    <location>
        <begin position="121"/>
        <end position="135"/>
    </location>
</feature>
<comment type="caution">
    <text evidence="2">The sequence shown here is derived from an EMBL/GenBank/DDBJ whole genome shotgun (WGS) entry which is preliminary data.</text>
</comment>
<reference evidence="2" key="1">
    <citation type="journal article" date="2020" name="Cell">
        <title>Large-Scale Comparative Analyses of Tick Genomes Elucidate Their Genetic Diversity and Vector Capacities.</title>
        <authorList>
            <consortium name="Tick Genome and Microbiome Consortium (TIGMIC)"/>
            <person name="Jia N."/>
            <person name="Wang J."/>
            <person name="Shi W."/>
            <person name="Du L."/>
            <person name="Sun Y."/>
            <person name="Zhan W."/>
            <person name="Jiang J.F."/>
            <person name="Wang Q."/>
            <person name="Zhang B."/>
            <person name="Ji P."/>
            <person name="Bell-Sakyi L."/>
            <person name="Cui X.M."/>
            <person name="Yuan T.T."/>
            <person name="Jiang B.G."/>
            <person name="Yang W.F."/>
            <person name="Lam T.T."/>
            <person name="Chang Q.C."/>
            <person name="Ding S.J."/>
            <person name="Wang X.J."/>
            <person name="Zhu J.G."/>
            <person name="Ruan X.D."/>
            <person name="Zhao L."/>
            <person name="Wei J.T."/>
            <person name="Ye R.Z."/>
            <person name="Que T.C."/>
            <person name="Du C.H."/>
            <person name="Zhou Y.H."/>
            <person name="Cheng J.X."/>
            <person name="Dai P.F."/>
            <person name="Guo W.B."/>
            <person name="Han X.H."/>
            <person name="Huang E.J."/>
            <person name="Li L.F."/>
            <person name="Wei W."/>
            <person name="Gao Y.C."/>
            <person name="Liu J.Z."/>
            <person name="Shao H.Z."/>
            <person name="Wang X."/>
            <person name="Wang C.C."/>
            <person name="Yang T.C."/>
            <person name="Huo Q.B."/>
            <person name="Li W."/>
            <person name="Chen H.Y."/>
            <person name="Chen S.E."/>
            <person name="Zhou L.G."/>
            <person name="Ni X.B."/>
            <person name="Tian J.H."/>
            <person name="Sheng Y."/>
            <person name="Liu T."/>
            <person name="Pan Y.S."/>
            <person name="Xia L.Y."/>
            <person name="Li J."/>
            <person name="Zhao F."/>
            <person name="Cao W.C."/>
        </authorList>
    </citation>
    <scope>NUCLEOTIDE SEQUENCE</scope>
    <source>
        <strain evidence="2">Rsan-2018</strain>
    </source>
</reference>
<evidence type="ECO:0000256" key="1">
    <source>
        <dbReference type="SAM" id="MobiDB-lite"/>
    </source>
</evidence>
<dbReference type="Proteomes" id="UP000821837">
    <property type="component" value="Unassembled WGS sequence"/>
</dbReference>
<name>A0A9D4PWH0_RHISA</name>
<evidence type="ECO:0000313" key="2">
    <source>
        <dbReference type="EMBL" id="KAH7956971.1"/>
    </source>
</evidence>
<accession>A0A9D4PWH0</accession>
<proteinExistence type="predicted"/>
<dbReference type="EMBL" id="JABSTV010001250">
    <property type="protein sequence ID" value="KAH7956971.1"/>
    <property type="molecule type" value="Genomic_DNA"/>
</dbReference>
<dbReference type="Gene3D" id="3.30.420.10">
    <property type="entry name" value="Ribonuclease H-like superfamily/Ribonuclease H"/>
    <property type="match status" value="1"/>
</dbReference>
<sequence length="202" mass="23081">MERQRQLRLEFAPSVEEWMVEEWHEVIFTDESTFSSRWAQQHHAWRPMNCSGHCAVSACEAISKDGLDPLCELLQEVLVTYALELEKQQHAGNGSKTPKFELAKQKHDDNDVKATQNCEPVQQHNESNTVQNQNGEPVDQQHIGAYPRSVSRMGSTTRPTQNIYPVPRLKLVEEGLTAPRIPFMTIKCLMHKENSQFGIQGQ</sequence>
<gene>
    <name evidence="2" type="ORF">HPB52_014021</name>
</gene>
<protein>
    <submittedName>
        <fullName evidence="2">Uncharacterized protein</fullName>
    </submittedName>
</protein>
<dbReference type="AlphaFoldDB" id="A0A9D4PWH0"/>
<feature type="region of interest" description="Disordered" evidence="1">
    <location>
        <begin position="121"/>
        <end position="141"/>
    </location>
</feature>
<reference evidence="2" key="2">
    <citation type="submission" date="2021-09" db="EMBL/GenBank/DDBJ databases">
        <authorList>
            <person name="Jia N."/>
            <person name="Wang J."/>
            <person name="Shi W."/>
            <person name="Du L."/>
            <person name="Sun Y."/>
            <person name="Zhan W."/>
            <person name="Jiang J."/>
            <person name="Wang Q."/>
            <person name="Zhang B."/>
            <person name="Ji P."/>
            <person name="Sakyi L.B."/>
            <person name="Cui X."/>
            <person name="Yuan T."/>
            <person name="Jiang B."/>
            <person name="Yang W."/>
            <person name="Lam T.T.-Y."/>
            <person name="Chang Q."/>
            <person name="Ding S."/>
            <person name="Wang X."/>
            <person name="Zhu J."/>
            <person name="Ruan X."/>
            <person name="Zhao L."/>
            <person name="Wei J."/>
            <person name="Que T."/>
            <person name="Du C."/>
            <person name="Cheng J."/>
            <person name="Dai P."/>
            <person name="Han X."/>
            <person name="Huang E."/>
            <person name="Gao Y."/>
            <person name="Liu J."/>
            <person name="Shao H."/>
            <person name="Ye R."/>
            <person name="Li L."/>
            <person name="Wei W."/>
            <person name="Wang X."/>
            <person name="Wang C."/>
            <person name="Huo Q."/>
            <person name="Li W."/>
            <person name="Guo W."/>
            <person name="Chen H."/>
            <person name="Chen S."/>
            <person name="Zhou L."/>
            <person name="Zhou L."/>
            <person name="Ni X."/>
            <person name="Tian J."/>
            <person name="Zhou Y."/>
            <person name="Sheng Y."/>
            <person name="Liu T."/>
            <person name="Pan Y."/>
            <person name="Xia L."/>
            <person name="Li J."/>
            <person name="Zhao F."/>
            <person name="Cao W."/>
        </authorList>
    </citation>
    <scope>NUCLEOTIDE SEQUENCE</scope>
    <source>
        <strain evidence="2">Rsan-2018</strain>
        <tissue evidence="2">Larvae</tissue>
    </source>
</reference>
<dbReference type="InterPro" id="IPR036397">
    <property type="entry name" value="RNaseH_sf"/>
</dbReference>